<sequence length="313" mass="34580">MIHTIAIPTPFMVGRVNTYLVEDDPLTLVDTGPNSGKALDELEQAIAALGHRVEDLGLIIVTHQHIDHMGLVDILARRSGAEVAAIASLGPWLAEYSLRMNEEDEFAEALMKRHGVSDETCMALRAVSAAFRGWGAPSTVTRLLDDGEVLALRDRKLSVHHRPGHSPTDTVFYDAERREMLGGDHLIGHISSNPLITKAEPRALIAYLDSLRKTAEMDVDVVWPGHGDPVRDHRDLIESRFRMHERRAAKIRRVLEDGPRTAHEIATGMWGNLAVTQAYLTLSEVLGHLDLLRDRGEVVEDDDGPVSRFAVAG</sequence>
<gene>
    <name evidence="2" type="ORF">AVDCRST_MAG85-1913</name>
</gene>
<dbReference type="PANTHER" id="PTHR23131:SF4">
    <property type="entry name" value="METALLO-BETA-LACTAMASE SUPERFAMILY POTEIN"/>
    <property type="match status" value="1"/>
</dbReference>
<name>A0A6J4SRR4_9ACTN</name>
<dbReference type="InterPro" id="IPR050662">
    <property type="entry name" value="Sec-metab_biosynth-thioest"/>
</dbReference>
<dbReference type="Gene3D" id="1.10.10.10">
    <property type="entry name" value="Winged helix-like DNA-binding domain superfamily/Winged helix DNA-binding domain"/>
    <property type="match status" value="1"/>
</dbReference>
<dbReference type="InterPro" id="IPR036866">
    <property type="entry name" value="RibonucZ/Hydroxyglut_hydro"/>
</dbReference>
<dbReference type="InterPro" id="IPR036388">
    <property type="entry name" value="WH-like_DNA-bd_sf"/>
</dbReference>
<dbReference type="SUPFAM" id="SSF56281">
    <property type="entry name" value="Metallo-hydrolase/oxidoreductase"/>
    <property type="match status" value="1"/>
</dbReference>
<dbReference type="SMART" id="SM00849">
    <property type="entry name" value="Lactamase_B"/>
    <property type="match status" value="1"/>
</dbReference>
<organism evidence="2">
    <name type="scientific">uncultured Solirubrobacteraceae bacterium</name>
    <dbReference type="NCBI Taxonomy" id="1162706"/>
    <lineage>
        <taxon>Bacteria</taxon>
        <taxon>Bacillati</taxon>
        <taxon>Actinomycetota</taxon>
        <taxon>Thermoleophilia</taxon>
        <taxon>Solirubrobacterales</taxon>
        <taxon>Solirubrobacteraceae</taxon>
        <taxon>environmental samples</taxon>
    </lineage>
</organism>
<evidence type="ECO:0000259" key="1">
    <source>
        <dbReference type="SMART" id="SM00849"/>
    </source>
</evidence>
<evidence type="ECO:0000313" key="2">
    <source>
        <dbReference type="EMBL" id="CAA9503508.1"/>
    </source>
</evidence>
<proteinExistence type="predicted"/>
<dbReference type="Pfam" id="PF00753">
    <property type="entry name" value="Lactamase_B"/>
    <property type="match status" value="1"/>
</dbReference>
<dbReference type="EMBL" id="CADCVT010000207">
    <property type="protein sequence ID" value="CAA9503508.1"/>
    <property type="molecule type" value="Genomic_DNA"/>
</dbReference>
<dbReference type="Gene3D" id="3.60.15.10">
    <property type="entry name" value="Ribonuclease Z/Hydroxyacylglutathione hydrolase-like"/>
    <property type="match status" value="1"/>
</dbReference>
<dbReference type="PANTHER" id="PTHR23131">
    <property type="entry name" value="ENDORIBONUCLEASE LACTB2"/>
    <property type="match status" value="1"/>
</dbReference>
<reference evidence="2" key="1">
    <citation type="submission" date="2020-02" db="EMBL/GenBank/DDBJ databases">
        <authorList>
            <person name="Meier V. D."/>
        </authorList>
    </citation>
    <scope>NUCLEOTIDE SEQUENCE</scope>
    <source>
        <strain evidence="2">AVDCRST_MAG85</strain>
    </source>
</reference>
<accession>A0A6J4SRR4</accession>
<protein>
    <recommendedName>
        <fullName evidence="1">Metallo-beta-lactamase domain-containing protein</fullName>
    </recommendedName>
</protein>
<dbReference type="AlphaFoldDB" id="A0A6J4SRR4"/>
<feature type="domain" description="Metallo-beta-lactamase" evidence="1">
    <location>
        <begin position="15"/>
        <end position="226"/>
    </location>
</feature>
<dbReference type="InterPro" id="IPR001279">
    <property type="entry name" value="Metallo-B-lactamas"/>
</dbReference>